<accession>A0A495XW61</accession>
<dbReference type="AlphaFoldDB" id="A0A495XW61"/>
<dbReference type="GO" id="GO:0016491">
    <property type="term" value="F:oxidoreductase activity"/>
    <property type="evidence" value="ECO:0007669"/>
    <property type="project" value="UniProtKB-KW"/>
</dbReference>
<dbReference type="Gene3D" id="3.40.50.720">
    <property type="entry name" value="NAD(P)-binding Rossmann-like Domain"/>
    <property type="match status" value="1"/>
</dbReference>
<dbReference type="PANTHER" id="PTHR43391:SF26">
    <property type="entry name" value="BLL7251 PROTEIN"/>
    <property type="match status" value="1"/>
</dbReference>
<evidence type="ECO:0000256" key="2">
    <source>
        <dbReference type="ARBA" id="ARBA00023002"/>
    </source>
</evidence>
<dbReference type="EMBL" id="RBXT01000001">
    <property type="protein sequence ID" value="RKT76703.1"/>
    <property type="molecule type" value="Genomic_DNA"/>
</dbReference>
<dbReference type="InterPro" id="IPR036291">
    <property type="entry name" value="NAD(P)-bd_dom_sf"/>
</dbReference>
<dbReference type="CDD" id="cd05233">
    <property type="entry name" value="SDR_c"/>
    <property type="match status" value="1"/>
</dbReference>
<feature type="region of interest" description="Disordered" evidence="3">
    <location>
        <begin position="248"/>
        <end position="274"/>
    </location>
</feature>
<dbReference type="Proteomes" id="UP000278440">
    <property type="component" value="Unassembled WGS sequence"/>
</dbReference>
<dbReference type="PRINTS" id="PR00081">
    <property type="entry name" value="GDHRDH"/>
</dbReference>
<dbReference type="RefSeq" id="WP_121030122.1">
    <property type="nucleotide sequence ID" value="NZ_RBXT01000001.1"/>
</dbReference>
<reference evidence="4 5" key="1">
    <citation type="submission" date="2018-10" db="EMBL/GenBank/DDBJ databases">
        <title>Sequencing the genomes of 1000 actinobacteria strains.</title>
        <authorList>
            <person name="Klenk H.-P."/>
        </authorList>
    </citation>
    <scope>NUCLEOTIDE SEQUENCE [LARGE SCALE GENOMIC DNA]</scope>
    <source>
        <strain evidence="4 5">DSM 44267</strain>
    </source>
</reference>
<dbReference type="OrthoDB" id="210852at2"/>
<comment type="caution">
    <text evidence="4">The sequence shown here is derived from an EMBL/GenBank/DDBJ whole genome shotgun (WGS) entry which is preliminary data.</text>
</comment>
<gene>
    <name evidence="4" type="ORF">DFJ68_0099</name>
</gene>
<proteinExistence type="inferred from homology"/>
<dbReference type="InterPro" id="IPR002347">
    <property type="entry name" value="SDR_fam"/>
</dbReference>
<organism evidence="4 5">
    <name type="scientific">Terracoccus luteus</name>
    <dbReference type="NCBI Taxonomy" id="53356"/>
    <lineage>
        <taxon>Bacteria</taxon>
        <taxon>Bacillati</taxon>
        <taxon>Actinomycetota</taxon>
        <taxon>Actinomycetes</taxon>
        <taxon>Micrococcales</taxon>
        <taxon>Intrasporangiaceae</taxon>
        <taxon>Terracoccus</taxon>
    </lineage>
</organism>
<dbReference type="PANTHER" id="PTHR43391">
    <property type="entry name" value="RETINOL DEHYDROGENASE-RELATED"/>
    <property type="match status" value="1"/>
</dbReference>
<keyword evidence="5" id="KW-1185">Reference proteome</keyword>
<dbReference type="PROSITE" id="PS00061">
    <property type="entry name" value="ADH_SHORT"/>
    <property type="match status" value="1"/>
</dbReference>
<keyword evidence="2" id="KW-0560">Oxidoreductase</keyword>
<sequence>MPDVVVVTGAARGIGRALAERFAREGWAVVAGDLDATALGDVAEATGAVAVAGDTSTDAGVRALVDTATARFGGVDVFVANAGVGTLAGLDASDEQWQQALEVNVLAHVRAARVLVPHWLERGRGRFVVTASAAGLLTMLGDAPYSVSKHAAVAFAEWLSATYRHRGIVVQAVCPQGVQTRMLEESGPLQALLTRDAVVTPDEVADAVWRALRTDAFYVLPHPEVAGYSAQRAAHPDEWLAGMNRLQQRLDHTPPVNPPVSPPGPAGHRDQESA</sequence>
<dbReference type="SUPFAM" id="SSF51735">
    <property type="entry name" value="NAD(P)-binding Rossmann-fold domains"/>
    <property type="match status" value="1"/>
</dbReference>
<evidence type="ECO:0000256" key="1">
    <source>
        <dbReference type="ARBA" id="ARBA00006484"/>
    </source>
</evidence>
<evidence type="ECO:0000313" key="5">
    <source>
        <dbReference type="Proteomes" id="UP000278440"/>
    </source>
</evidence>
<evidence type="ECO:0000256" key="3">
    <source>
        <dbReference type="SAM" id="MobiDB-lite"/>
    </source>
</evidence>
<dbReference type="InterPro" id="IPR020904">
    <property type="entry name" value="Sc_DH/Rdtase_CS"/>
</dbReference>
<name>A0A495XW61_9MICO</name>
<evidence type="ECO:0000313" key="4">
    <source>
        <dbReference type="EMBL" id="RKT76703.1"/>
    </source>
</evidence>
<feature type="compositionally biased region" description="Pro residues" evidence="3">
    <location>
        <begin position="255"/>
        <end position="265"/>
    </location>
</feature>
<dbReference type="Pfam" id="PF00106">
    <property type="entry name" value="adh_short"/>
    <property type="match status" value="1"/>
</dbReference>
<protein>
    <submittedName>
        <fullName evidence="4">Short-subunit dehydrogenase</fullName>
    </submittedName>
</protein>
<comment type="similarity">
    <text evidence="1">Belongs to the short-chain dehydrogenases/reductases (SDR) family.</text>
</comment>